<name>A0A8E0QQZ4_9EURO</name>
<dbReference type="Pfam" id="PF08241">
    <property type="entry name" value="Methyltransf_11"/>
    <property type="match status" value="1"/>
</dbReference>
<reference evidence="6" key="2">
    <citation type="submission" date="2021-01" db="EMBL/GenBank/DDBJ databases">
        <title>Pan-genome distribution and transcriptional activeness of fungal secondary metabolism genes in Aspergillus section Fumigati.</title>
        <authorList>
            <person name="Takahashi H."/>
            <person name="Umemura M."/>
            <person name="Ninomiya A."/>
            <person name="Kusuya Y."/>
            <person name="Urayama S."/>
            <person name="Shimizu M."/>
            <person name="Watanabe A."/>
            <person name="Kamei K."/>
            <person name="Yaguchi T."/>
            <person name="Hagiwara D."/>
        </authorList>
    </citation>
    <scope>NUCLEOTIDE SEQUENCE</scope>
    <source>
        <strain evidence="6">IFM 46973</strain>
    </source>
</reference>
<dbReference type="Proteomes" id="UP000036893">
    <property type="component" value="Unassembled WGS sequence"/>
</dbReference>
<evidence type="ECO:0000259" key="5">
    <source>
        <dbReference type="Pfam" id="PF08241"/>
    </source>
</evidence>
<dbReference type="PANTHER" id="PTHR44942:SF4">
    <property type="entry name" value="METHYLTRANSFERASE TYPE 11 DOMAIN-CONTAINING PROTEIN"/>
    <property type="match status" value="1"/>
</dbReference>
<dbReference type="RefSeq" id="XP_043145080.1">
    <property type="nucleotide sequence ID" value="XM_043289145.1"/>
</dbReference>
<dbReference type="SUPFAM" id="SSF53335">
    <property type="entry name" value="S-adenosyl-L-methionine-dependent methyltransferases"/>
    <property type="match status" value="1"/>
</dbReference>
<evidence type="ECO:0000256" key="3">
    <source>
        <dbReference type="ARBA" id="ARBA00022679"/>
    </source>
</evidence>
<evidence type="ECO:0000256" key="2">
    <source>
        <dbReference type="ARBA" id="ARBA00022603"/>
    </source>
</evidence>
<evidence type="ECO:0000256" key="1">
    <source>
        <dbReference type="ARBA" id="ARBA00008361"/>
    </source>
</evidence>
<keyword evidence="2" id="KW-0489">Methyltransferase</keyword>
<keyword evidence="3" id="KW-0808">Transferase</keyword>
<accession>A0A8E0QQZ4</accession>
<comment type="similarity">
    <text evidence="1">Belongs to the methyltransferase superfamily.</text>
</comment>
<evidence type="ECO:0000313" key="7">
    <source>
        <dbReference type="Proteomes" id="UP000036893"/>
    </source>
</evidence>
<dbReference type="CDD" id="cd02440">
    <property type="entry name" value="AdoMet_MTases"/>
    <property type="match status" value="1"/>
</dbReference>
<dbReference type="GO" id="GO:0032259">
    <property type="term" value="P:methylation"/>
    <property type="evidence" value="ECO:0007669"/>
    <property type="project" value="UniProtKB-KW"/>
</dbReference>
<dbReference type="InterPro" id="IPR051052">
    <property type="entry name" value="Diverse_substrate_MTase"/>
</dbReference>
<keyword evidence="4" id="KW-0949">S-adenosyl-L-methionine</keyword>
<evidence type="ECO:0000313" key="6">
    <source>
        <dbReference type="EMBL" id="GIC87814.1"/>
    </source>
</evidence>
<sequence>MASLVRSPPPVMDTSGKIFAQDDEFWDNYSRGRPQVPETFWDCIFGYHQSKGGVFGTVHDVGAGNGPYAQRLCSRFANVIVSDIVAENIRLARERLKDQQGFSFRISALEEADDIPAGSVDMVFATNVMHFAEPQHDAMAGIARQLRPGGTFVASLFGPARFRDAKIQNLWERVSHQGGRELLKVSDDPDQIIKVMARTEGTYNVAPLDEELFGDRIRIYVNMEHGGIQGMLPPELAHRNTEPDYAVGDTKRVEKMDGWTFQTDLAGVKEHFGSFPFISRFPDAFTDLYKELEELLADGRTVEGYFPVSIILGTKK</sequence>
<dbReference type="Gene3D" id="3.40.50.150">
    <property type="entry name" value="Vaccinia Virus protein VP39"/>
    <property type="match status" value="1"/>
</dbReference>
<organism evidence="6 7">
    <name type="scientific">Aspergillus udagawae</name>
    <dbReference type="NCBI Taxonomy" id="91492"/>
    <lineage>
        <taxon>Eukaryota</taxon>
        <taxon>Fungi</taxon>
        <taxon>Dikarya</taxon>
        <taxon>Ascomycota</taxon>
        <taxon>Pezizomycotina</taxon>
        <taxon>Eurotiomycetes</taxon>
        <taxon>Eurotiomycetidae</taxon>
        <taxon>Eurotiales</taxon>
        <taxon>Aspergillaceae</taxon>
        <taxon>Aspergillus</taxon>
        <taxon>Aspergillus subgen. Fumigati</taxon>
    </lineage>
</organism>
<feature type="domain" description="Methyltransferase type 11" evidence="5">
    <location>
        <begin position="60"/>
        <end position="153"/>
    </location>
</feature>
<dbReference type="PANTHER" id="PTHR44942">
    <property type="entry name" value="METHYLTRANSF_11 DOMAIN-CONTAINING PROTEIN"/>
    <property type="match status" value="1"/>
</dbReference>
<comment type="caution">
    <text evidence="6">The sequence shown here is derived from an EMBL/GenBank/DDBJ whole genome shotgun (WGS) entry which is preliminary data.</text>
</comment>
<dbReference type="AlphaFoldDB" id="A0A8E0QQZ4"/>
<proteinExistence type="inferred from homology"/>
<dbReference type="EMBL" id="BBXM02000003">
    <property type="protein sequence ID" value="GIC87814.1"/>
    <property type="molecule type" value="Genomic_DNA"/>
</dbReference>
<dbReference type="InterPro" id="IPR013216">
    <property type="entry name" value="Methyltransf_11"/>
</dbReference>
<protein>
    <recommendedName>
        <fullName evidence="5">Methyltransferase type 11 domain-containing protein</fullName>
    </recommendedName>
</protein>
<evidence type="ECO:0000256" key="4">
    <source>
        <dbReference type="ARBA" id="ARBA00022691"/>
    </source>
</evidence>
<gene>
    <name evidence="6" type="ORF">Aud_004205</name>
</gene>
<dbReference type="InterPro" id="IPR029063">
    <property type="entry name" value="SAM-dependent_MTases_sf"/>
</dbReference>
<reference evidence="6" key="1">
    <citation type="journal article" date="2015" name="Genome Announc.">
        <title>Draft Genome Sequence of the Pathogenic Filamentous Fungus Aspergillus udagawae Strain IFM 46973T.</title>
        <authorList>
            <person name="Kusuya Y."/>
            <person name="Takahashi-Nakaguchi A."/>
            <person name="Takahashi H."/>
            <person name="Yaguchi T."/>
        </authorList>
    </citation>
    <scope>NUCLEOTIDE SEQUENCE</scope>
    <source>
        <strain evidence="6">IFM 46973</strain>
    </source>
</reference>
<dbReference type="GO" id="GO:0008757">
    <property type="term" value="F:S-adenosylmethionine-dependent methyltransferase activity"/>
    <property type="evidence" value="ECO:0007669"/>
    <property type="project" value="InterPro"/>
</dbReference>
<dbReference type="GeneID" id="66991681"/>